<comment type="caution">
    <text evidence="1">The sequence shown here is derived from an EMBL/GenBank/DDBJ whole genome shotgun (WGS) entry which is preliminary data.</text>
</comment>
<evidence type="ECO:0000313" key="1">
    <source>
        <dbReference type="EMBL" id="GGZ84874.1"/>
    </source>
</evidence>
<dbReference type="SUPFAM" id="SSF56784">
    <property type="entry name" value="HAD-like"/>
    <property type="match status" value="1"/>
</dbReference>
<dbReference type="EMBL" id="BMVX01000022">
    <property type="protein sequence ID" value="GGZ84874.1"/>
    <property type="molecule type" value="Genomic_DNA"/>
</dbReference>
<proteinExistence type="predicted"/>
<evidence type="ECO:0008006" key="3">
    <source>
        <dbReference type="Google" id="ProtNLM"/>
    </source>
</evidence>
<sequence>MQPLRHLRLVALNIDGVLLNDTFSPVIHGFITRRGGSYDGDVERGIFSQPRAVAALAMAEAAGVDWSAQRVLEVYFEERAAYLAEHPLHVLDGAEELLHRLRALGLRTVCYGGLGKEHFDHYLGHLAHLFDGPGYVCTDAFRPGLREITAEVFGLDHGQALFVDDVARVAQAALDLGAPFIGHPSPFEHGFQGQQMRELGVRHLVGSLGEIDERLLRTVDDEAARAAGADSGGPVTAGAA</sequence>
<gene>
    <name evidence="1" type="ORF">GCM10010371_50950</name>
</gene>
<protein>
    <recommendedName>
        <fullName evidence="3">HAD family phosphatase</fullName>
    </recommendedName>
</protein>
<dbReference type="RefSeq" id="WP_189828986.1">
    <property type="nucleotide sequence ID" value="NZ_BMVX01000022.1"/>
</dbReference>
<dbReference type="AlphaFoldDB" id="A0A918R3Q8"/>
<reference evidence="1" key="2">
    <citation type="submission" date="2020-09" db="EMBL/GenBank/DDBJ databases">
        <authorList>
            <person name="Sun Q."/>
            <person name="Ohkuma M."/>
        </authorList>
    </citation>
    <scope>NUCLEOTIDE SEQUENCE</scope>
    <source>
        <strain evidence="1">JCM 4834</strain>
    </source>
</reference>
<accession>A0A918R3Q8</accession>
<dbReference type="Proteomes" id="UP000634660">
    <property type="component" value="Unassembled WGS sequence"/>
</dbReference>
<reference evidence="1" key="1">
    <citation type="journal article" date="2014" name="Int. J. Syst. Evol. Microbiol.">
        <title>Complete genome sequence of Corynebacterium casei LMG S-19264T (=DSM 44701T), isolated from a smear-ripened cheese.</title>
        <authorList>
            <consortium name="US DOE Joint Genome Institute (JGI-PGF)"/>
            <person name="Walter F."/>
            <person name="Albersmeier A."/>
            <person name="Kalinowski J."/>
            <person name="Ruckert C."/>
        </authorList>
    </citation>
    <scope>NUCLEOTIDE SEQUENCE</scope>
    <source>
        <strain evidence="1">JCM 4834</strain>
    </source>
</reference>
<name>A0A918R3Q8_9ACTN</name>
<evidence type="ECO:0000313" key="2">
    <source>
        <dbReference type="Proteomes" id="UP000634660"/>
    </source>
</evidence>
<organism evidence="1 2">
    <name type="scientific">Streptomyces subrutilus</name>
    <dbReference type="NCBI Taxonomy" id="36818"/>
    <lineage>
        <taxon>Bacteria</taxon>
        <taxon>Bacillati</taxon>
        <taxon>Actinomycetota</taxon>
        <taxon>Actinomycetes</taxon>
        <taxon>Kitasatosporales</taxon>
        <taxon>Streptomycetaceae</taxon>
        <taxon>Streptomyces</taxon>
    </lineage>
</organism>
<dbReference type="Gene3D" id="3.40.50.1000">
    <property type="entry name" value="HAD superfamily/HAD-like"/>
    <property type="match status" value="1"/>
</dbReference>
<dbReference type="InterPro" id="IPR023214">
    <property type="entry name" value="HAD_sf"/>
</dbReference>
<dbReference type="InterPro" id="IPR036412">
    <property type="entry name" value="HAD-like_sf"/>
</dbReference>